<dbReference type="AlphaFoldDB" id="A0A316GU71"/>
<dbReference type="Proteomes" id="UP000245678">
    <property type="component" value="Unassembled WGS sequence"/>
</dbReference>
<dbReference type="InterPro" id="IPR039421">
    <property type="entry name" value="Type_1_exporter"/>
</dbReference>
<keyword evidence="6 15" id="KW-0067">ATP-binding</keyword>
<evidence type="ECO:0000256" key="10">
    <source>
        <dbReference type="ARBA" id="ARBA00043264"/>
    </source>
</evidence>
<keyword evidence="16" id="KW-1185">Reference proteome</keyword>
<dbReference type="PANTHER" id="PTHR24221">
    <property type="entry name" value="ATP-BINDING CASSETTE SUB-FAMILY B"/>
    <property type="match status" value="1"/>
</dbReference>
<evidence type="ECO:0000256" key="2">
    <source>
        <dbReference type="ARBA" id="ARBA00022448"/>
    </source>
</evidence>
<feature type="domain" description="ABC transporter" evidence="12">
    <location>
        <begin position="517"/>
        <end position="752"/>
    </location>
</feature>
<keyword evidence="4 11" id="KW-0812">Transmembrane</keyword>
<dbReference type="PROSITE" id="PS50929">
    <property type="entry name" value="ABC_TM1F"/>
    <property type="match status" value="1"/>
</dbReference>
<dbReference type="SMART" id="SM00382">
    <property type="entry name" value="AAA"/>
    <property type="match status" value="1"/>
</dbReference>
<feature type="transmembrane region" description="Helical" evidence="11">
    <location>
        <begin position="342"/>
        <end position="361"/>
    </location>
</feature>
<dbReference type="GO" id="GO:0005524">
    <property type="term" value="F:ATP binding"/>
    <property type="evidence" value="ECO:0007669"/>
    <property type="project" value="UniProtKB-KW"/>
</dbReference>
<dbReference type="GO" id="GO:0016887">
    <property type="term" value="F:ATP hydrolysis activity"/>
    <property type="evidence" value="ECO:0007669"/>
    <property type="project" value="InterPro"/>
</dbReference>
<dbReference type="Pfam" id="PF00005">
    <property type="entry name" value="ABC_tran"/>
    <property type="match status" value="1"/>
</dbReference>
<gene>
    <name evidence="15" type="ORF">LX99_05036</name>
</gene>
<dbReference type="Gene3D" id="3.90.70.10">
    <property type="entry name" value="Cysteine proteinases"/>
    <property type="match status" value="1"/>
</dbReference>
<dbReference type="Pfam" id="PF00664">
    <property type="entry name" value="ABC_membrane"/>
    <property type="match status" value="1"/>
</dbReference>
<dbReference type="CDD" id="cd02418">
    <property type="entry name" value="Peptidase_C39B"/>
    <property type="match status" value="1"/>
</dbReference>
<evidence type="ECO:0000313" key="16">
    <source>
        <dbReference type="Proteomes" id="UP000245678"/>
    </source>
</evidence>
<evidence type="ECO:0000256" key="5">
    <source>
        <dbReference type="ARBA" id="ARBA00022741"/>
    </source>
</evidence>
<protein>
    <submittedName>
        <fullName evidence="15">ATP-binding cassette subfamily B protein</fullName>
    </submittedName>
</protein>
<feature type="domain" description="Peptidase C39" evidence="14">
    <location>
        <begin position="23"/>
        <end position="160"/>
    </location>
</feature>
<dbReference type="GO" id="GO:0140359">
    <property type="term" value="F:ABC-type transporter activity"/>
    <property type="evidence" value="ECO:0007669"/>
    <property type="project" value="InterPro"/>
</dbReference>
<dbReference type="InterPro" id="IPR036640">
    <property type="entry name" value="ABC1_TM_sf"/>
</dbReference>
<keyword evidence="2" id="KW-0813">Transport</keyword>
<name>A0A316GU71_9SPHI</name>
<evidence type="ECO:0000256" key="6">
    <source>
        <dbReference type="ARBA" id="ARBA00022840"/>
    </source>
</evidence>
<dbReference type="GO" id="GO:0006508">
    <property type="term" value="P:proteolysis"/>
    <property type="evidence" value="ECO:0007669"/>
    <property type="project" value="InterPro"/>
</dbReference>
<dbReference type="GO" id="GO:0043213">
    <property type="term" value="P:bacteriocin transport"/>
    <property type="evidence" value="ECO:0007669"/>
    <property type="project" value="UniProtKB-KW"/>
</dbReference>
<evidence type="ECO:0000259" key="13">
    <source>
        <dbReference type="PROSITE" id="PS50929"/>
    </source>
</evidence>
<dbReference type="PROSITE" id="PS50990">
    <property type="entry name" value="PEPTIDASE_C39"/>
    <property type="match status" value="1"/>
</dbReference>
<dbReference type="PROSITE" id="PS00211">
    <property type="entry name" value="ABC_TRANSPORTER_1"/>
    <property type="match status" value="1"/>
</dbReference>
<dbReference type="EMBL" id="QGHA01000022">
    <property type="protein sequence ID" value="PWK65391.1"/>
    <property type="molecule type" value="Genomic_DNA"/>
</dbReference>
<dbReference type="InterPro" id="IPR003439">
    <property type="entry name" value="ABC_transporter-like_ATP-bd"/>
</dbReference>
<dbReference type="SUPFAM" id="SSF52540">
    <property type="entry name" value="P-loop containing nucleoside triphosphate hydrolases"/>
    <property type="match status" value="1"/>
</dbReference>
<feature type="transmembrane region" description="Helical" evidence="11">
    <location>
        <begin position="237"/>
        <end position="255"/>
    </location>
</feature>
<accession>A0A316GU71</accession>
<evidence type="ECO:0000256" key="7">
    <source>
        <dbReference type="ARBA" id="ARBA00022927"/>
    </source>
</evidence>
<comment type="subcellular location">
    <subcellularLocation>
        <location evidence="1">Cell membrane</location>
        <topology evidence="1">Multi-pass membrane protein</topology>
    </subcellularLocation>
</comment>
<keyword evidence="7" id="KW-0653">Protein transport</keyword>
<keyword evidence="10" id="KW-0080">Bacteriocin transport</keyword>
<evidence type="ECO:0000256" key="1">
    <source>
        <dbReference type="ARBA" id="ARBA00004651"/>
    </source>
</evidence>
<dbReference type="GO" id="GO:0008233">
    <property type="term" value="F:peptidase activity"/>
    <property type="evidence" value="ECO:0007669"/>
    <property type="project" value="InterPro"/>
</dbReference>
<dbReference type="InterPro" id="IPR003593">
    <property type="entry name" value="AAA+_ATPase"/>
</dbReference>
<dbReference type="CDD" id="cd18571">
    <property type="entry name" value="ABC_6TM_peptidase_like"/>
    <property type="match status" value="1"/>
</dbReference>
<evidence type="ECO:0000256" key="9">
    <source>
        <dbReference type="ARBA" id="ARBA00023136"/>
    </source>
</evidence>
<dbReference type="PROSITE" id="PS50893">
    <property type="entry name" value="ABC_TRANSPORTER_2"/>
    <property type="match status" value="1"/>
</dbReference>
<keyword evidence="8 11" id="KW-1133">Transmembrane helix</keyword>
<reference evidence="15 16" key="1">
    <citation type="submission" date="2018-05" db="EMBL/GenBank/DDBJ databases">
        <title>Genomic Encyclopedia of Archaeal and Bacterial Type Strains, Phase II (KMG-II): from individual species to whole genera.</title>
        <authorList>
            <person name="Goeker M."/>
        </authorList>
    </citation>
    <scope>NUCLEOTIDE SEQUENCE [LARGE SCALE GENOMIC DNA]</scope>
    <source>
        <strain evidence="15 16">DSM 19975</strain>
    </source>
</reference>
<evidence type="ECO:0000313" key="15">
    <source>
        <dbReference type="EMBL" id="PWK65391.1"/>
    </source>
</evidence>
<evidence type="ECO:0000256" key="11">
    <source>
        <dbReference type="SAM" id="Phobius"/>
    </source>
</evidence>
<evidence type="ECO:0000256" key="4">
    <source>
        <dbReference type="ARBA" id="ARBA00022692"/>
    </source>
</evidence>
<evidence type="ECO:0000256" key="8">
    <source>
        <dbReference type="ARBA" id="ARBA00022989"/>
    </source>
</evidence>
<dbReference type="Gene3D" id="1.20.1560.10">
    <property type="entry name" value="ABC transporter type 1, transmembrane domain"/>
    <property type="match status" value="1"/>
</dbReference>
<dbReference type="SUPFAM" id="SSF90123">
    <property type="entry name" value="ABC transporter transmembrane region"/>
    <property type="match status" value="1"/>
</dbReference>
<keyword evidence="5" id="KW-0547">Nucleotide-binding</keyword>
<dbReference type="InterPro" id="IPR005074">
    <property type="entry name" value="Peptidase_C39"/>
</dbReference>
<dbReference type="GO" id="GO:0015031">
    <property type="term" value="P:protein transport"/>
    <property type="evidence" value="ECO:0007669"/>
    <property type="project" value="UniProtKB-KW"/>
</dbReference>
<evidence type="ECO:0000259" key="12">
    <source>
        <dbReference type="PROSITE" id="PS50893"/>
    </source>
</evidence>
<dbReference type="InterPro" id="IPR027417">
    <property type="entry name" value="P-loop_NTPase"/>
</dbReference>
<dbReference type="GO" id="GO:0034040">
    <property type="term" value="F:ATPase-coupled lipid transmembrane transporter activity"/>
    <property type="evidence" value="ECO:0007669"/>
    <property type="project" value="TreeGrafter"/>
</dbReference>
<dbReference type="PANTHER" id="PTHR24221:SF654">
    <property type="entry name" value="ATP-BINDING CASSETTE SUB-FAMILY B MEMBER 6"/>
    <property type="match status" value="1"/>
</dbReference>
<dbReference type="FunFam" id="3.40.50.300:FF:000299">
    <property type="entry name" value="ABC transporter ATP-binding protein/permease"/>
    <property type="match status" value="1"/>
</dbReference>
<feature type="transmembrane region" description="Helical" evidence="11">
    <location>
        <begin position="201"/>
        <end position="225"/>
    </location>
</feature>
<dbReference type="GO" id="GO:0005886">
    <property type="term" value="C:plasma membrane"/>
    <property type="evidence" value="ECO:0007669"/>
    <property type="project" value="UniProtKB-SubCell"/>
</dbReference>
<dbReference type="InterPro" id="IPR011527">
    <property type="entry name" value="ABC1_TM_dom"/>
</dbReference>
<keyword evidence="9 11" id="KW-0472">Membrane</keyword>
<feature type="transmembrane region" description="Helical" evidence="11">
    <location>
        <begin position="317"/>
        <end position="336"/>
    </location>
</feature>
<keyword evidence="3" id="KW-1003">Cell membrane</keyword>
<evidence type="ECO:0000259" key="14">
    <source>
        <dbReference type="PROSITE" id="PS50990"/>
    </source>
</evidence>
<proteinExistence type="predicted"/>
<feature type="domain" description="ABC transmembrane type-1" evidence="13">
    <location>
        <begin position="204"/>
        <end position="482"/>
    </location>
</feature>
<sequence length="771" mass="88392">MVALNLNLNTNSMLRKKFPNDRQLDFMDCGPSCLKMIAKHYGKFYSLQYLRDKCGQTKEGISFLDLSHAGEEIGLRTLSLKCNMEDLLLKVPLPAIVHWADSHFVVVYKAEAKRFKRKSRGVESGRKFNGIIHVSDPAKGYIKYTVQEFADKWVKAGSDKGILMAVEPQADFYQRQGNEKIERRKTFENFFSYFKPYRKSFASLFVVMLLVTILQGLLPFISKAVIDIGIQTHDIDFINIVLLANVAIIISILLSNIVRDWILLHVTSRINISLISDYLIKLMRLPITFFENKMTGDILQRAQDHERIRSFIMTNSLNMIFSTFTFAVFGIIMFIYNPVIFYIFLTGSLVYVGWVMAFLNVRKKLDWEYFGLVSKNQSYWVETIDSIQDIKINNYEKHRRWKWEDIQARLYQINLRVLSITNTQNVGAQFIDSLKNLFITFYCAKAVINGEITFGVMISIQFIIGLLNGPVVQFIQFIIGFQFAKISFLRLNEIHQLEDEHDNVGTNNVDIPENKNLTINNVAFQYTPKGRIVLHGIQLVIPEGKVTAIVGDSGSGKSTLLKLLLRLYKPSYGEIMIGNMNINNISLRQWRNKCGAVMQDGKIFNDTIMNNIVLDDEKVDYEKLKKALHTANIAQEIEQLPLGYLTMMGEQGRGLSGGQKQRILIARALYKDPDYLFFDEATNSLDTINEQKIVAALDNVFKDKTVIVVAHRLSTIRKADQIIVMQNGMVVEIGTHDSLMERKERYFQLVQSQIDLTNEIKPSPLISVTEN</sequence>
<dbReference type="Gene3D" id="3.40.50.300">
    <property type="entry name" value="P-loop containing nucleotide triphosphate hydrolases"/>
    <property type="match status" value="1"/>
</dbReference>
<evidence type="ECO:0000256" key="3">
    <source>
        <dbReference type="ARBA" id="ARBA00022475"/>
    </source>
</evidence>
<organism evidence="15 16">
    <name type="scientific">Mucilaginibacter oryzae</name>
    <dbReference type="NCBI Taxonomy" id="468058"/>
    <lineage>
        <taxon>Bacteria</taxon>
        <taxon>Pseudomonadati</taxon>
        <taxon>Bacteroidota</taxon>
        <taxon>Sphingobacteriia</taxon>
        <taxon>Sphingobacteriales</taxon>
        <taxon>Sphingobacteriaceae</taxon>
        <taxon>Mucilaginibacter</taxon>
    </lineage>
</organism>
<dbReference type="InterPro" id="IPR017871">
    <property type="entry name" value="ABC_transporter-like_CS"/>
</dbReference>
<comment type="caution">
    <text evidence="15">The sequence shown here is derived from an EMBL/GenBank/DDBJ whole genome shotgun (WGS) entry which is preliminary data.</text>
</comment>
<dbReference type="Pfam" id="PF03412">
    <property type="entry name" value="Peptidase_C39"/>
    <property type="match status" value="1"/>
</dbReference>